<keyword evidence="2" id="KW-1185">Reference proteome</keyword>
<sequence>MLHTLTIKTQLKFYYDIITFDKSTLYKPEMVLVLKVHGNLPEFGILRNIFVMEDVVYFLVSATLTLNFNEKYQAYEIKDNDQLVVINYNDLCDNFPLVKCLKDDVLFVILKHVL</sequence>
<dbReference type="Proteomes" id="UP000327044">
    <property type="component" value="Unassembled WGS sequence"/>
</dbReference>
<accession>A0A5N4B2B5</accession>
<dbReference type="EMBL" id="VVIM01000001">
    <property type="protein sequence ID" value="KAB0803749.1"/>
    <property type="molecule type" value="Genomic_DNA"/>
</dbReference>
<evidence type="ECO:0000313" key="1">
    <source>
        <dbReference type="EMBL" id="KAB0803749.1"/>
    </source>
</evidence>
<dbReference type="AlphaFoldDB" id="A0A5N4B2B5"/>
<gene>
    <name evidence="1" type="ORF">PPYR_00719</name>
</gene>
<evidence type="ECO:0000313" key="2">
    <source>
        <dbReference type="Proteomes" id="UP000327044"/>
    </source>
</evidence>
<dbReference type="InParanoid" id="A0A5N4B2B5"/>
<proteinExistence type="predicted"/>
<reference evidence="1 2" key="1">
    <citation type="journal article" date="2018" name="Elife">
        <title>Firefly genomes illuminate parallel origins of bioluminescence in beetles.</title>
        <authorList>
            <person name="Fallon T.R."/>
            <person name="Lower S.E."/>
            <person name="Chang C.H."/>
            <person name="Bessho-Uehara M."/>
            <person name="Martin G.J."/>
            <person name="Bewick A.J."/>
            <person name="Behringer M."/>
            <person name="Debat H.J."/>
            <person name="Wong I."/>
            <person name="Day J.C."/>
            <person name="Suvorov A."/>
            <person name="Silva C.J."/>
            <person name="Stanger-Hall K.F."/>
            <person name="Hall D.W."/>
            <person name="Schmitz R.J."/>
            <person name="Nelson D.R."/>
            <person name="Lewis S.M."/>
            <person name="Shigenobu S."/>
            <person name="Bybee S.M."/>
            <person name="Larracuente A.M."/>
            <person name="Oba Y."/>
            <person name="Weng J.K."/>
        </authorList>
    </citation>
    <scope>NUCLEOTIDE SEQUENCE [LARGE SCALE GENOMIC DNA]</scope>
    <source>
        <strain evidence="1">1611_PpyrPB1</strain>
        <tissue evidence="1">Whole body</tissue>
    </source>
</reference>
<protein>
    <submittedName>
        <fullName evidence="1">Uncharacterized protein</fullName>
    </submittedName>
</protein>
<comment type="caution">
    <text evidence="1">The sequence shown here is derived from an EMBL/GenBank/DDBJ whole genome shotgun (WGS) entry which is preliminary data.</text>
</comment>
<organism evidence="1 2">
    <name type="scientific">Photinus pyralis</name>
    <name type="common">Common eastern firefly</name>
    <name type="synonym">Lampyris pyralis</name>
    <dbReference type="NCBI Taxonomy" id="7054"/>
    <lineage>
        <taxon>Eukaryota</taxon>
        <taxon>Metazoa</taxon>
        <taxon>Ecdysozoa</taxon>
        <taxon>Arthropoda</taxon>
        <taxon>Hexapoda</taxon>
        <taxon>Insecta</taxon>
        <taxon>Pterygota</taxon>
        <taxon>Neoptera</taxon>
        <taxon>Endopterygota</taxon>
        <taxon>Coleoptera</taxon>
        <taxon>Polyphaga</taxon>
        <taxon>Elateriformia</taxon>
        <taxon>Elateroidea</taxon>
        <taxon>Lampyridae</taxon>
        <taxon>Lampyrinae</taxon>
        <taxon>Photinus</taxon>
    </lineage>
</organism>
<name>A0A5N4B2B5_PHOPY</name>